<accession>A0A8J9YPB6</accession>
<dbReference type="AlphaFoldDB" id="A0A8J9YPB6"/>
<evidence type="ECO:0000313" key="3">
    <source>
        <dbReference type="Proteomes" id="UP000838412"/>
    </source>
</evidence>
<name>A0A8J9YPB6_BRALA</name>
<dbReference type="Proteomes" id="UP000838412">
    <property type="component" value="Chromosome 1"/>
</dbReference>
<dbReference type="EMBL" id="OV696686">
    <property type="protein sequence ID" value="CAH1230853.1"/>
    <property type="molecule type" value="Genomic_DNA"/>
</dbReference>
<reference evidence="2" key="1">
    <citation type="submission" date="2022-01" db="EMBL/GenBank/DDBJ databases">
        <authorList>
            <person name="Braso-Vives M."/>
        </authorList>
    </citation>
    <scope>NUCLEOTIDE SEQUENCE</scope>
</reference>
<evidence type="ECO:0000313" key="2">
    <source>
        <dbReference type="EMBL" id="CAH1230853.1"/>
    </source>
</evidence>
<organism evidence="2 3">
    <name type="scientific">Branchiostoma lanceolatum</name>
    <name type="common">Common lancelet</name>
    <name type="synonym">Amphioxus lanceolatum</name>
    <dbReference type="NCBI Taxonomy" id="7740"/>
    <lineage>
        <taxon>Eukaryota</taxon>
        <taxon>Metazoa</taxon>
        <taxon>Chordata</taxon>
        <taxon>Cephalochordata</taxon>
        <taxon>Leptocardii</taxon>
        <taxon>Amphioxiformes</taxon>
        <taxon>Branchiostomatidae</taxon>
        <taxon>Branchiostoma</taxon>
    </lineage>
</organism>
<protein>
    <submittedName>
        <fullName evidence="2">Hypp346 protein</fullName>
    </submittedName>
</protein>
<gene>
    <name evidence="2" type="primary">Hypp346</name>
    <name evidence="2" type="ORF">BLAG_LOCUS1162</name>
</gene>
<proteinExistence type="predicted"/>
<sequence length="96" mass="10757">MLPSSSDLPTDWPHYVPRFGQPTTKQYLSLKTNMTGDDISSNLRPKKIYFWTEVAPALESIPQSTCEPGTSASHAALPRDAVWRFFAIALALCFIR</sequence>
<feature type="region of interest" description="Disordered" evidence="1">
    <location>
        <begin position="1"/>
        <end position="20"/>
    </location>
</feature>
<evidence type="ECO:0000256" key="1">
    <source>
        <dbReference type="SAM" id="MobiDB-lite"/>
    </source>
</evidence>
<keyword evidence="3" id="KW-1185">Reference proteome</keyword>